<dbReference type="PANTHER" id="PTHR33103">
    <property type="entry name" value="OS01G0153900 PROTEIN"/>
    <property type="match status" value="1"/>
</dbReference>
<proteinExistence type="predicted"/>
<sequence length="207" mass="22485">MASTTSPTIVSLKLMIDPKSNRLLFAEAGKDFVDFLFYIMSLPVGTVIRLLGKQGTVGSIGNIYSSIEKFGDSVMLSAPKKDILLKPMLTISPNVAFLLPSMQSSKHTILYKCDSSSCKNVSVVHAGGVHYMIMDDLAVMPMSATSIITLLNKFNVKDVGYLKEEVITVGVTEGVELLRASMQSKTVLSSVFLEKKESSSIKSEPTH</sequence>
<protein>
    <recommendedName>
        <fullName evidence="3">DUF674 domain-containing protein</fullName>
    </recommendedName>
</protein>
<reference evidence="1" key="1">
    <citation type="submission" date="2023-05" db="EMBL/GenBank/DDBJ databases">
        <title>Genome and transcriptome analyses reveal genes involved in the formation of fine ridges on petal epidermal cells in Hibiscus trionum.</title>
        <authorList>
            <person name="Koshimizu S."/>
            <person name="Masuda S."/>
            <person name="Ishii T."/>
            <person name="Shirasu K."/>
            <person name="Hoshino A."/>
            <person name="Arita M."/>
        </authorList>
    </citation>
    <scope>NUCLEOTIDE SEQUENCE</scope>
    <source>
        <strain evidence="1">Hamamatsu line</strain>
    </source>
</reference>
<dbReference type="InterPro" id="IPR007750">
    <property type="entry name" value="DUF674"/>
</dbReference>
<dbReference type="AlphaFoldDB" id="A0A9W7I2V9"/>
<name>A0A9W7I2V9_HIBTR</name>
<dbReference type="PANTHER" id="PTHR33103:SF110">
    <property type="entry name" value="DUF674 FAMILY PROTEIN"/>
    <property type="match status" value="1"/>
</dbReference>
<organism evidence="1 2">
    <name type="scientific">Hibiscus trionum</name>
    <name type="common">Flower of an hour</name>
    <dbReference type="NCBI Taxonomy" id="183268"/>
    <lineage>
        <taxon>Eukaryota</taxon>
        <taxon>Viridiplantae</taxon>
        <taxon>Streptophyta</taxon>
        <taxon>Embryophyta</taxon>
        <taxon>Tracheophyta</taxon>
        <taxon>Spermatophyta</taxon>
        <taxon>Magnoliopsida</taxon>
        <taxon>eudicotyledons</taxon>
        <taxon>Gunneridae</taxon>
        <taxon>Pentapetalae</taxon>
        <taxon>rosids</taxon>
        <taxon>malvids</taxon>
        <taxon>Malvales</taxon>
        <taxon>Malvaceae</taxon>
        <taxon>Malvoideae</taxon>
        <taxon>Hibiscus</taxon>
    </lineage>
</organism>
<gene>
    <name evidence="1" type="ORF">HRI_002383600</name>
</gene>
<keyword evidence="2" id="KW-1185">Reference proteome</keyword>
<evidence type="ECO:0000313" key="1">
    <source>
        <dbReference type="EMBL" id="GMI87143.1"/>
    </source>
</evidence>
<dbReference type="EMBL" id="BSYR01000022">
    <property type="protein sequence ID" value="GMI87143.1"/>
    <property type="molecule type" value="Genomic_DNA"/>
</dbReference>
<dbReference type="Proteomes" id="UP001165190">
    <property type="component" value="Unassembled WGS sequence"/>
</dbReference>
<evidence type="ECO:0000313" key="2">
    <source>
        <dbReference type="Proteomes" id="UP001165190"/>
    </source>
</evidence>
<accession>A0A9W7I2V9</accession>
<dbReference type="Pfam" id="PF05056">
    <property type="entry name" value="DUF674"/>
    <property type="match status" value="1"/>
</dbReference>
<comment type="caution">
    <text evidence="1">The sequence shown here is derived from an EMBL/GenBank/DDBJ whole genome shotgun (WGS) entry which is preliminary data.</text>
</comment>
<evidence type="ECO:0008006" key="3">
    <source>
        <dbReference type="Google" id="ProtNLM"/>
    </source>
</evidence>
<dbReference type="OrthoDB" id="2014278at2759"/>